<dbReference type="Proteomes" id="UP000016935">
    <property type="component" value="Unassembled WGS sequence"/>
</dbReference>
<feature type="transmembrane region" description="Helical" evidence="8">
    <location>
        <begin position="300"/>
        <end position="317"/>
    </location>
</feature>
<feature type="region of interest" description="Disordered" evidence="7">
    <location>
        <begin position="73"/>
        <end position="92"/>
    </location>
</feature>
<dbReference type="EMBL" id="KB908877">
    <property type="protein sequence ID" value="EOA80789.1"/>
    <property type="molecule type" value="Genomic_DNA"/>
</dbReference>
<keyword evidence="4" id="KW-0256">Endoplasmic reticulum</keyword>
<evidence type="ECO:0000256" key="6">
    <source>
        <dbReference type="ARBA" id="ARBA00023136"/>
    </source>
</evidence>
<organism evidence="9 10">
    <name type="scientific">Exserohilum turcicum (strain 28A)</name>
    <name type="common">Northern leaf blight fungus</name>
    <name type="synonym">Setosphaeria turcica</name>
    <dbReference type="NCBI Taxonomy" id="671987"/>
    <lineage>
        <taxon>Eukaryota</taxon>
        <taxon>Fungi</taxon>
        <taxon>Dikarya</taxon>
        <taxon>Ascomycota</taxon>
        <taxon>Pezizomycotina</taxon>
        <taxon>Dothideomycetes</taxon>
        <taxon>Pleosporomycetidae</taxon>
        <taxon>Pleosporales</taxon>
        <taxon>Pleosporineae</taxon>
        <taxon>Pleosporaceae</taxon>
        <taxon>Exserohilum</taxon>
    </lineage>
</organism>
<evidence type="ECO:0000313" key="9">
    <source>
        <dbReference type="EMBL" id="EOA80789.1"/>
    </source>
</evidence>
<feature type="region of interest" description="Disordered" evidence="7">
    <location>
        <begin position="116"/>
        <end position="146"/>
    </location>
</feature>
<evidence type="ECO:0000256" key="5">
    <source>
        <dbReference type="ARBA" id="ARBA00022989"/>
    </source>
</evidence>
<evidence type="ECO:0000313" key="10">
    <source>
        <dbReference type="Proteomes" id="UP000016935"/>
    </source>
</evidence>
<gene>
    <name evidence="9" type="ORF">SETTUDRAFT_166220</name>
</gene>
<feature type="transmembrane region" description="Helical" evidence="8">
    <location>
        <begin position="180"/>
        <end position="204"/>
    </location>
</feature>
<dbReference type="AlphaFoldDB" id="R0JTC6"/>
<evidence type="ECO:0000256" key="3">
    <source>
        <dbReference type="ARBA" id="ARBA00022692"/>
    </source>
</evidence>
<comment type="subcellular location">
    <subcellularLocation>
        <location evidence="1">Endoplasmic reticulum membrane</location>
        <topology evidence="1">Multi-pass membrane protein</topology>
    </subcellularLocation>
</comment>
<dbReference type="GO" id="GO:0005789">
    <property type="term" value="C:endoplasmic reticulum membrane"/>
    <property type="evidence" value="ECO:0007669"/>
    <property type="project" value="UniProtKB-SubCell"/>
</dbReference>
<accession>R0JTC6</accession>
<dbReference type="OrthoDB" id="205546at2759"/>
<sequence>MAGDPSSNSHATQPPLHIYRPIPRRNFGPYNDSADSPTHDYAQSTPPSAIENRRPSDFLAQLNARLLRTYNSRNDDSEEHDHDLPPRNKSLLNLNSSTLSGIYDATSAGEQSVVETPWGTGAETPRHPAVGSDDQEPSVRSSDGGLSMKKLAGKGAAMEKVPGRKRSHSIRQPRQGMWKYAVLVGKLVSLFVFGVIYGVIVSHLHETRQFPRVHVVESMHRNGHVYFAIWGLFGVALGSLLPYVDLLWDSQRGASEAGDNKEAETPDSPLSEQINEVVRSVAAFVGIAFAIRRLPWQSTLQLTLTLALVNPALWYILDRSKPGLSVSLTVTSVLTSFIFLSNTTVLPSPSLPLTTNATQLPSVPSTTAHAAQQQLFVGMVTYDSLAVVTWVGSVLFCSCVCFGSIGRRLAVLEESSWKR</sequence>
<evidence type="ECO:0000256" key="8">
    <source>
        <dbReference type="SAM" id="Phobius"/>
    </source>
</evidence>
<comment type="similarity">
    <text evidence="2">Belongs to the INSIG family.</text>
</comment>
<feature type="transmembrane region" description="Helical" evidence="8">
    <location>
        <begin position="324"/>
        <end position="346"/>
    </location>
</feature>
<feature type="compositionally biased region" description="Polar residues" evidence="7">
    <location>
        <begin position="33"/>
        <end position="47"/>
    </location>
</feature>
<keyword evidence="5 8" id="KW-1133">Transmembrane helix</keyword>
<dbReference type="GeneID" id="19399733"/>
<keyword evidence="3 8" id="KW-0812">Transmembrane</keyword>
<dbReference type="Pfam" id="PF07281">
    <property type="entry name" value="INSIG"/>
    <property type="match status" value="1"/>
</dbReference>
<name>R0JTC6_EXST2</name>
<dbReference type="PANTHER" id="PTHR15301:SF3">
    <property type="entry name" value="PROTEIN NSG1-RELATED"/>
    <property type="match status" value="1"/>
</dbReference>
<dbReference type="HOGENOM" id="CLU_039316_1_0_1"/>
<feature type="compositionally biased region" description="Basic and acidic residues" evidence="7">
    <location>
        <begin position="73"/>
        <end position="86"/>
    </location>
</feature>
<dbReference type="PANTHER" id="PTHR15301">
    <property type="entry name" value="INSULIN-INDUCED GENE 1"/>
    <property type="match status" value="1"/>
</dbReference>
<evidence type="ECO:0000256" key="7">
    <source>
        <dbReference type="SAM" id="MobiDB-lite"/>
    </source>
</evidence>
<feature type="compositionally biased region" description="Polar residues" evidence="7">
    <location>
        <begin position="1"/>
        <end position="12"/>
    </location>
</feature>
<evidence type="ECO:0000256" key="1">
    <source>
        <dbReference type="ARBA" id="ARBA00004477"/>
    </source>
</evidence>
<feature type="transmembrane region" description="Helical" evidence="8">
    <location>
        <begin position="224"/>
        <end position="244"/>
    </location>
</feature>
<keyword evidence="6 8" id="KW-0472">Membrane</keyword>
<evidence type="ECO:0000256" key="2">
    <source>
        <dbReference type="ARBA" id="ARBA00007475"/>
    </source>
</evidence>
<evidence type="ECO:0000256" key="4">
    <source>
        <dbReference type="ARBA" id="ARBA00022824"/>
    </source>
</evidence>
<dbReference type="eggNOG" id="KOG4363">
    <property type="taxonomic scope" value="Eukaryota"/>
</dbReference>
<reference evidence="9 10" key="1">
    <citation type="journal article" date="2012" name="PLoS Pathog.">
        <title>Diverse lifestyles and strategies of plant pathogenesis encoded in the genomes of eighteen Dothideomycetes fungi.</title>
        <authorList>
            <person name="Ohm R.A."/>
            <person name="Feau N."/>
            <person name="Henrissat B."/>
            <person name="Schoch C.L."/>
            <person name="Horwitz B.A."/>
            <person name="Barry K.W."/>
            <person name="Condon B.J."/>
            <person name="Copeland A.C."/>
            <person name="Dhillon B."/>
            <person name="Glaser F."/>
            <person name="Hesse C.N."/>
            <person name="Kosti I."/>
            <person name="LaButti K."/>
            <person name="Lindquist E.A."/>
            <person name="Lucas S."/>
            <person name="Salamov A.A."/>
            <person name="Bradshaw R.E."/>
            <person name="Ciuffetti L."/>
            <person name="Hamelin R.C."/>
            <person name="Kema G.H.J."/>
            <person name="Lawrence C."/>
            <person name="Scott J.A."/>
            <person name="Spatafora J.W."/>
            <person name="Turgeon B.G."/>
            <person name="de Wit P.J.G.M."/>
            <person name="Zhong S."/>
            <person name="Goodwin S.B."/>
            <person name="Grigoriev I.V."/>
        </authorList>
    </citation>
    <scope>NUCLEOTIDE SEQUENCE [LARGE SCALE GENOMIC DNA]</scope>
    <source>
        <strain evidence="10">28A</strain>
    </source>
</reference>
<feature type="region of interest" description="Disordered" evidence="7">
    <location>
        <begin position="1"/>
        <end position="56"/>
    </location>
</feature>
<keyword evidence="10" id="KW-1185">Reference proteome</keyword>
<dbReference type="InterPro" id="IPR025929">
    <property type="entry name" value="INSIG_fam"/>
</dbReference>
<dbReference type="RefSeq" id="XP_008031407.1">
    <property type="nucleotide sequence ID" value="XM_008033216.1"/>
</dbReference>
<protein>
    <submittedName>
        <fullName evidence="9">Uncharacterized protein</fullName>
    </submittedName>
</protein>
<dbReference type="STRING" id="671987.R0JTC6"/>
<feature type="transmembrane region" description="Helical" evidence="8">
    <location>
        <begin position="385"/>
        <end position="405"/>
    </location>
</feature>
<reference evidence="9 10" key="2">
    <citation type="journal article" date="2013" name="PLoS Genet.">
        <title>Comparative genome structure, secondary metabolite, and effector coding capacity across Cochliobolus pathogens.</title>
        <authorList>
            <person name="Condon B.J."/>
            <person name="Leng Y."/>
            <person name="Wu D."/>
            <person name="Bushley K.E."/>
            <person name="Ohm R.A."/>
            <person name="Otillar R."/>
            <person name="Martin J."/>
            <person name="Schackwitz W."/>
            <person name="Grimwood J."/>
            <person name="MohdZainudin N."/>
            <person name="Xue C."/>
            <person name="Wang R."/>
            <person name="Manning V.A."/>
            <person name="Dhillon B."/>
            <person name="Tu Z.J."/>
            <person name="Steffenson B.J."/>
            <person name="Salamov A."/>
            <person name="Sun H."/>
            <person name="Lowry S."/>
            <person name="LaButti K."/>
            <person name="Han J."/>
            <person name="Copeland A."/>
            <person name="Lindquist E."/>
            <person name="Barry K."/>
            <person name="Schmutz J."/>
            <person name="Baker S.E."/>
            <person name="Ciuffetti L.M."/>
            <person name="Grigoriev I.V."/>
            <person name="Zhong S."/>
            <person name="Turgeon B.G."/>
        </authorList>
    </citation>
    <scope>NUCLEOTIDE SEQUENCE [LARGE SCALE GENOMIC DNA]</scope>
    <source>
        <strain evidence="10">28A</strain>
    </source>
</reference>
<proteinExistence type="inferred from homology"/>
<dbReference type="GO" id="GO:0016126">
    <property type="term" value="P:sterol biosynthetic process"/>
    <property type="evidence" value="ECO:0007669"/>
    <property type="project" value="TreeGrafter"/>
</dbReference>